<organism evidence="1 2">
    <name type="scientific">Desulfonema magnum</name>
    <dbReference type="NCBI Taxonomy" id="45655"/>
    <lineage>
        <taxon>Bacteria</taxon>
        <taxon>Pseudomonadati</taxon>
        <taxon>Thermodesulfobacteriota</taxon>
        <taxon>Desulfobacteria</taxon>
        <taxon>Desulfobacterales</taxon>
        <taxon>Desulfococcaceae</taxon>
        <taxon>Desulfonema</taxon>
    </lineage>
</organism>
<evidence type="ECO:0000313" key="1">
    <source>
        <dbReference type="EMBL" id="QTA86538.1"/>
    </source>
</evidence>
<name>A0A975BJM2_9BACT</name>
<dbReference type="KEGG" id="dmm:dnm_025620"/>
<dbReference type="EMBL" id="CP061800">
    <property type="protein sequence ID" value="QTA86538.1"/>
    <property type="molecule type" value="Genomic_DNA"/>
</dbReference>
<keyword evidence="2" id="KW-1185">Reference proteome</keyword>
<reference evidence="1" key="1">
    <citation type="journal article" date="2021" name="Microb. Physiol.">
        <title>Proteogenomic Insights into the Physiology of Marine, Sulfate-Reducing, Filamentous Desulfonema limicola and Desulfonema magnum.</title>
        <authorList>
            <person name="Schnaars V."/>
            <person name="Wohlbrand L."/>
            <person name="Scheve S."/>
            <person name="Hinrichs C."/>
            <person name="Reinhardt R."/>
            <person name="Rabus R."/>
        </authorList>
    </citation>
    <scope>NUCLEOTIDE SEQUENCE</scope>
    <source>
        <strain evidence="1">4be13</strain>
    </source>
</reference>
<accession>A0A975BJM2</accession>
<proteinExistence type="predicted"/>
<gene>
    <name evidence="1" type="ORF">dnm_025620</name>
</gene>
<protein>
    <submittedName>
        <fullName evidence="1">Uncharacterized protein</fullName>
    </submittedName>
</protein>
<dbReference type="Proteomes" id="UP000663722">
    <property type="component" value="Chromosome"/>
</dbReference>
<evidence type="ECO:0000313" key="2">
    <source>
        <dbReference type="Proteomes" id="UP000663722"/>
    </source>
</evidence>
<sequence length="75" mass="8780">MHFNLPPNDIKDHMNLKKDAGFFKELAASAMLSQTVAKWQYYNFFIVKFAYSERLDMVMVALPFCKWAVLDSNNQ</sequence>
<dbReference type="AlphaFoldDB" id="A0A975BJM2"/>